<evidence type="ECO:0000313" key="1">
    <source>
        <dbReference type="EMBL" id="MEJ1156086.1"/>
    </source>
</evidence>
<protein>
    <recommendedName>
        <fullName evidence="3">NrdH-redoxin</fullName>
    </recommendedName>
</protein>
<dbReference type="EMBL" id="JBBDGL010000003">
    <property type="protein sequence ID" value="MEJ1156086.1"/>
    <property type="molecule type" value="Genomic_DNA"/>
</dbReference>
<dbReference type="Gene3D" id="3.40.30.10">
    <property type="entry name" value="Glutaredoxin"/>
    <property type="match status" value="1"/>
</dbReference>
<accession>A0ABU8LWN6</accession>
<sequence length="58" mass="6437">MVINIRENTAARDDVVEDLDYTGAPVVVLSDQDHWSGFQPDQIDRLVKQAILPSDAKA</sequence>
<dbReference type="Proteomes" id="UP001368654">
    <property type="component" value="Unassembled WGS sequence"/>
</dbReference>
<reference evidence="1 2" key="1">
    <citation type="submission" date="2024-02" db="EMBL/GenBank/DDBJ databases">
        <authorList>
            <person name="Saticioglu I.B."/>
        </authorList>
    </citation>
    <scope>NUCLEOTIDE SEQUENCE [LARGE SCALE GENOMIC DNA]</scope>
    <source>
        <strain evidence="1 2">Mu-86</strain>
    </source>
</reference>
<name>A0ABU8LWN6_9MICO</name>
<keyword evidence="2" id="KW-1185">Reference proteome</keyword>
<dbReference type="RefSeq" id="WP_337338532.1">
    <property type="nucleotide sequence ID" value="NZ_JBBDGL010000003.1"/>
</dbReference>
<evidence type="ECO:0000313" key="2">
    <source>
        <dbReference type="Proteomes" id="UP001368654"/>
    </source>
</evidence>
<organism evidence="1 2">
    <name type="scientific">Microbacterium marmarense</name>
    <dbReference type="NCBI Taxonomy" id="3122051"/>
    <lineage>
        <taxon>Bacteria</taxon>
        <taxon>Bacillati</taxon>
        <taxon>Actinomycetota</taxon>
        <taxon>Actinomycetes</taxon>
        <taxon>Micrococcales</taxon>
        <taxon>Microbacteriaceae</taxon>
        <taxon>Microbacterium</taxon>
    </lineage>
</organism>
<evidence type="ECO:0008006" key="3">
    <source>
        <dbReference type="Google" id="ProtNLM"/>
    </source>
</evidence>
<gene>
    <name evidence="1" type="ORF">WDU96_10815</name>
</gene>
<proteinExistence type="predicted"/>
<comment type="caution">
    <text evidence="1">The sequence shown here is derived from an EMBL/GenBank/DDBJ whole genome shotgun (WGS) entry which is preliminary data.</text>
</comment>